<evidence type="ECO:0000256" key="9">
    <source>
        <dbReference type="SAM" id="MobiDB-lite"/>
    </source>
</evidence>
<feature type="coiled-coil region" evidence="8">
    <location>
        <begin position="1587"/>
        <end position="1725"/>
    </location>
</feature>
<feature type="coiled-coil region" evidence="8">
    <location>
        <begin position="941"/>
        <end position="989"/>
    </location>
</feature>
<protein>
    <submittedName>
        <fullName evidence="10">Uncharacterized protein</fullName>
    </submittedName>
</protein>
<dbReference type="OrthoDB" id="6351660at2759"/>
<dbReference type="PANTHER" id="PTHR18879:SF20">
    <property type="entry name" value="CENTROSOMAL PROTEIN OF 290 KDA"/>
    <property type="match status" value="1"/>
</dbReference>
<feature type="coiled-coil region" evidence="8">
    <location>
        <begin position="1910"/>
        <end position="2005"/>
    </location>
</feature>
<feature type="coiled-coil region" evidence="8">
    <location>
        <begin position="1500"/>
        <end position="1559"/>
    </location>
</feature>
<feature type="coiled-coil region" evidence="8">
    <location>
        <begin position="48"/>
        <end position="245"/>
    </location>
</feature>
<feature type="coiled-coil region" evidence="8">
    <location>
        <begin position="653"/>
        <end position="701"/>
    </location>
</feature>
<feature type="region of interest" description="Disordered" evidence="9">
    <location>
        <begin position="540"/>
        <end position="559"/>
    </location>
</feature>
<keyword evidence="3" id="KW-0963">Cytoplasm</keyword>
<dbReference type="InterPro" id="IPR026201">
    <property type="entry name" value="Cep290"/>
</dbReference>
<feature type="coiled-coil region" evidence="8">
    <location>
        <begin position="746"/>
        <end position="773"/>
    </location>
</feature>
<dbReference type="GO" id="GO:0034451">
    <property type="term" value="C:centriolar satellite"/>
    <property type="evidence" value="ECO:0007669"/>
    <property type="project" value="TreeGrafter"/>
</dbReference>
<feature type="coiled-coil region" evidence="8">
    <location>
        <begin position="271"/>
        <end position="403"/>
    </location>
</feature>
<keyword evidence="7" id="KW-0966">Cell projection</keyword>
<dbReference type="GO" id="GO:1905515">
    <property type="term" value="P:non-motile cilium assembly"/>
    <property type="evidence" value="ECO:0007669"/>
    <property type="project" value="TreeGrafter"/>
</dbReference>
<dbReference type="EMBL" id="REGN01003840">
    <property type="protein sequence ID" value="RNA20494.1"/>
    <property type="molecule type" value="Genomic_DNA"/>
</dbReference>
<evidence type="ECO:0000256" key="8">
    <source>
        <dbReference type="SAM" id="Coils"/>
    </source>
</evidence>
<keyword evidence="11" id="KW-1185">Reference proteome</keyword>
<evidence type="ECO:0000256" key="1">
    <source>
        <dbReference type="ARBA" id="ARBA00004120"/>
    </source>
</evidence>
<evidence type="ECO:0000256" key="6">
    <source>
        <dbReference type="ARBA" id="ARBA00023212"/>
    </source>
</evidence>
<sequence length="2061" mass="242157">MVKKLDDLIEFGQVEDDKLEDFCQVLQQIQLDGDSDSKKLLASFKILQLDLKEQIEYAEKQLEKYQLDPNLSATREAFDFEKIEKKAEELRVELKESEDKFFQEKTEKDKLKTKVTELEKKISNLNRENERYREDISDLRKTREQFIEKKFRPEDDKTKQKIRELNSYLNEKDKEIDELNEEIQKLYTLLEANKSSMQEIEIESFRNREETRKFRMLQQHTDDQINELNKENEILKSRIANYEHWMKNNSNQESAIMVKVDEAITEYKKIIDDKTKENDHLNDIIAHLRENLARQNIDSDKASVSALQKILKAKDNEINVLKKQIEESTEEMDKSRNQIAALNQAMNENAKMYSKSAYYNINKQAEQKIFHLEELLKEMSSRLKENENQLISKETELLEALNRIRDYESGDYQLQQAVNEIKGLKAQIKIRDRDLDKRLSQLNKLDETLNSILEENDMLRAKLNMDPREKLDIEELKDLKFNRDQENRAEIYMLQRENEQLYEEQLKLRKKMRLLAKQVRSTGILENILNEDFDFLENEPKRKDSRQSDKKMVQGDKESKDMNNLIRRNEVQLQHLLELQQENDMLKKSLQEINHEIKSVAVGKVKAKDVVIKCPTLDKLLDEMEANRVMRSNVRSYDFLNKILADSNTDSIALALKSEIDFLQGRNEELRSEVVATKSELKKTQVSLMKSQEEVDKLSGEVRVMNSNSAAKEIFQPFKLPAGMTPSSQDIISALNEYLIDTLQELEVNQSLNSRAEKELESLRRKLSVARHQMGLMYKDFAELTRQSKIEKENFLKTIKNLNDTVAVDSVKLQEYERLLETLQKEEPEIRNQIAHNSRQMFVVRSNERTLQRKCLALEELTSSIIKENKKLKVQLVEAEMAVQQRLGYLDRYKDLANFKITSLQAQLEECVPTSKLDKVNKEYNSVVENYRQILDNQNRSEQLSVSLQQTEQQNKQYSDEIGFLKQELETAKEKANTMEETLERMKSFSIPGQPSKSADTSSSLISLAKRLTALEMKELNERQKADHAQRMYDQQRVLLRDVENRNVELEHNFSQLSKKYLQLEKSEQQLREKLSQYVPKKINDQDKARIKDLEKHETMFKLEVSRLRELTEITLYQAASTKFINDVSKVQADNLDLIDIQSANEDSTTVGRLHRQLILMQISEATAIRKLQYAESKCKKLEAQLIRTEQKYDRDNYDFFTSKKEYISKIFYLRSTVQDLRHKYAGSIPLKQQEKFNQAKDKLASIQKELNEKLRAINGEKHEVSDRLAEYEARLKEIDLLKKSALIGKDGSVRFNEKFLDSFKKMEGIKMMNLKLERANQRYKDEIKFLEEMNRKHEMDIIALEEENLKIESEFDQKMIIWEHREADLERTVEHLRKQHQMIENLAINVNIFMVVLKISGNMPDQTLPISNQLEQAMNIIRSHIKLLAEAKIQSELSKKRIQDLEESKRKLENEVNIRDKSITELRLRLPSSIDRDQLIKSSMSKALDANSDPCETPVRAAQTTIESLQSLLKQREESIAKYQDMLKLARDEITNINKQHELEINNLLDKLNLTRESNLKKLRQELNFNGGNFPNVMNKSQLSRLNELEEISVEQDNTISALKQNIRKLNSEIETWKTRHEFLKQKSNDELAKCKLDHVELIDRLNTQIEESRLKIAEKESEINKVLNDLADQKQLNNQSPSAEIRHLVDKLKKQLAEKEEQHKGLNKALNDLRANMLELTETHLISRSQDQTNEKKIRTLIEKTTSEYQEKLCSIGEEMVKLKKDLKEKNKHNEELTLELNFLQSQIKSKDDKIKKILDDNQKLSDDVKIYSTNKFAQNHDNKSGEVESLRRKIRNLEEKLSKQRHELIQSTDYKSRSKSPKKSETEKIIIKTVHGVDEKHDSENLHLIKKELEHWKTRYNYVLSENSVLMRQKNDFEIEIARLNRLVNDDILNENKNLQYEIDRLKLTKTKNNSYSSSVRSENKFQLNVELQRLKDENNSLKKKCTRVDELEKLVDYLKNEKSKNDDLNSSSSTTASSVKRIGESGKTTIELEKTIALMKKIIQKLQKENDYLKNKT</sequence>
<organism evidence="10 11">
    <name type="scientific">Brachionus plicatilis</name>
    <name type="common">Marine rotifer</name>
    <name type="synonym">Brachionus muelleri</name>
    <dbReference type="NCBI Taxonomy" id="10195"/>
    <lineage>
        <taxon>Eukaryota</taxon>
        <taxon>Metazoa</taxon>
        <taxon>Spiralia</taxon>
        <taxon>Gnathifera</taxon>
        <taxon>Rotifera</taxon>
        <taxon>Eurotatoria</taxon>
        <taxon>Monogononta</taxon>
        <taxon>Pseudotrocha</taxon>
        <taxon>Ploima</taxon>
        <taxon>Brachionidae</taxon>
        <taxon>Brachionus</taxon>
    </lineage>
</organism>
<feature type="coiled-coil region" evidence="8">
    <location>
        <begin position="1429"/>
        <end position="1463"/>
    </location>
</feature>
<evidence type="ECO:0000256" key="3">
    <source>
        <dbReference type="ARBA" id="ARBA00022490"/>
    </source>
</evidence>
<feature type="coiled-coil region" evidence="8">
    <location>
        <begin position="1762"/>
        <end position="1796"/>
    </location>
</feature>
<accession>A0A3M7RAR2</accession>
<evidence type="ECO:0000256" key="7">
    <source>
        <dbReference type="ARBA" id="ARBA00023273"/>
    </source>
</evidence>
<dbReference type="PANTHER" id="PTHR18879">
    <property type="entry name" value="CENTROSOMAL PROTEIN OF 290 KDA"/>
    <property type="match status" value="1"/>
</dbReference>
<evidence type="ECO:0000256" key="5">
    <source>
        <dbReference type="ARBA" id="ARBA00023054"/>
    </source>
</evidence>
<feature type="region of interest" description="Disordered" evidence="9">
    <location>
        <begin position="1848"/>
        <end position="1869"/>
    </location>
</feature>
<name>A0A3M7RAR2_BRAPC</name>
<feature type="coiled-coil region" evidence="8">
    <location>
        <begin position="1033"/>
        <end position="1074"/>
    </location>
</feature>
<gene>
    <name evidence="10" type="ORF">BpHYR1_015716</name>
</gene>
<evidence type="ECO:0000256" key="2">
    <source>
        <dbReference type="ARBA" id="ARBA00004300"/>
    </source>
</evidence>
<proteinExistence type="predicted"/>
<keyword evidence="4" id="KW-0970">Cilium biogenesis/degradation</keyword>
<feature type="coiled-coil region" evidence="8">
    <location>
        <begin position="562"/>
        <end position="596"/>
    </location>
</feature>
<evidence type="ECO:0000313" key="10">
    <source>
        <dbReference type="EMBL" id="RNA20494.1"/>
    </source>
</evidence>
<evidence type="ECO:0000313" key="11">
    <source>
        <dbReference type="Proteomes" id="UP000276133"/>
    </source>
</evidence>
<dbReference type="Proteomes" id="UP000276133">
    <property type="component" value="Unassembled WGS sequence"/>
</dbReference>
<keyword evidence="5 8" id="KW-0175">Coiled coil</keyword>
<feature type="coiled-coil region" evidence="8">
    <location>
        <begin position="1307"/>
        <end position="1387"/>
    </location>
</feature>
<comment type="caution">
    <text evidence="10">The sequence shown here is derived from an EMBL/GenBank/DDBJ whole genome shotgun (WGS) entry which is preliminary data.</text>
</comment>
<comment type="subcellular location">
    <subcellularLocation>
        <location evidence="1">Cytoplasm</location>
        <location evidence="1">Cytoskeleton</location>
        <location evidence="1">Cilium basal body</location>
    </subcellularLocation>
    <subcellularLocation>
        <location evidence="2">Cytoplasm</location>
        <location evidence="2">Cytoskeleton</location>
        <location evidence="2">Microtubule organizing center</location>
        <location evidence="2">Centrosome</location>
    </subcellularLocation>
</comment>
<dbReference type="GO" id="GO:0035869">
    <property type="term" value="C:ciliary transition zone"/>
    <property type="evidence" value="ECO:0007669"/>
    <property type="project" value="TreeGrafter"/>
</dbReference>
<evidence type="ECO:0000256" key="4">
    <source>
        <dbReference type="ARBA" id="ARBA00022794"/>
    </source>
</evidence>
<reference evidence="10 11" key="1">
    <citation type="journal article" date="2018" name="Sci. Rep.">
        <title>Genomic signatures of local adaptation to the degree of environmental predictability in rotifers.</title>
        <authorList>
            <person name="Franch-Gras L."/>
            <person name="Hahn C."/>
            <person name="Garcia-Roger E.M."/>
            <person name="Carmona M.J."/>
            <person name="Serra M."/>
            <person name="Gomez A."/>
        </authorList>
    </citation>
    <scope>NUCLEOTIDE SEQUENCE [LARGE SCALE GENOMIC DNA]</scope>
    <source>
        <strain evidence="10">HYR1</strain>
    </source>
</reference>
<feature type="coiled-coil region" evidence="8">
    <location>
        <begin position="1237"/>
        <end position="1282"/>
    </location>
</feature>
<dbReference type="GO" id="GO:0097711">
    <property type="term" value="P:ciliary basal body-plasma membrane docking"/>
    <property type="evidence" value="ECO:0007669"/>
    <property type="project" value="TreeGrafter"/>
</dbReference>
<feature type="coiled-coil region" evidence="8">
    <location>
        <begin position="2033"/>
        <end position="2060"/>
    </location>
</feature>
<dbReference type="STRING" id="10195.A0A3M7RAR2"/>
<feature type="coiled-coil region" evidence="8">
    <location>
        <begin position="806"/>
        <end position="833"/>
    </location>
</feature>
<dbReference type="GO" id="GO:1905349">
    <property type="term" value="P:ciliary transition zone assembly"/>
    <property type="evidence" value="ECO:0007669"/>
    <property type="project" value="TreeGrafter"/>
</dbReference>
<keyword evidence="6" id="KW-0206">Cytoskeleton</keyword>